<name>A0AA88HCN8_ARTSF</name>
<dbReference type="GO" id="GO:0008028">
    <property type="term" value="F:monocarboxylic acid transmembrane transporter activity"/>
    <property type="evidence" value="ECO:0007669"/>
    <property type="project" value="TreeGrafter"/>
</dbReference>
<organism evidence="3 4">
    <name type="scientific">Artemia franciscana</name>
    <name type="common">Brine shrimp</name>
    <name type="synonym">Artemia sanfranciscana</name>
    <dbReference type="NCBI Taxonomy" id="6661"/>
    <lineage>
        <taxon>Eukaryota</taxon>
        <taxon>Metazoa</taxon>
        <taxon>Ecdysozoa</taxon>
        <taxon>Arthropoda</taxon>
        <taxon>Crustacea</taxon>
        <taxon>Branchiopoda</taxon>
        <taxon>Anostraca</taxon>
        <taxon>Artemiidae</taxon>
        <taxon>Artemia</taxon>
    </lineage>
</organism>
<proteinExistence type="predicted"/>
<dbReference type="Gene3D" id="1.20.1250.20">
    <property type="entry name" value="MFS general substrate transporter like domains"/>
    <property type="match status" value="1"/>
</dbReference>
<gene>
    <name evidence="3" type="ORF">QYM36_016861</name>
</gene>
<dbReference type="AlphaFoldDB" id="A0AA88HCN8"/>
<dbReference type="InterPro" id="IPR036259">
    <property type="entry name" value="MFS_trans_sf"/>
</dbReference>
<keyword evidence="4" id="KW-1185">Reference proteome</keyword>
<sequence length="472" mass="51390">SGSFHEECRMTSSSPHLTVPEQENESDCGSEGTLQKLRSRSVANSRQDSQQSLYGVMYRQDILYSRSLTNLPQNKSNLKINCSSSVRLSEGDEQDNQSKKYVVCGFIPCSKEARDAYKEMMDLSLLADPVFLLFTVSNFCTSIGFNVPYVYIKDKALESGVDSTTASALIAWIGGANTVSRVILGYISDSPKINRLFLYNSALTICGFSTILSSFCFDYTSLAVYACVFGATAGAYVGLTSVILVDLLGLEKLTNAFGLLLLFQGIASLIGPPIGGMLFDISGSYDLCFYGAGSMIAASGLMLFFVPCLQKRSNANLDSIKARAITSQANDTEKVQFFVGTLSLKALNHIYVLDYDEDSNTVGKKVYSFKNGEVWGLKSLHFDQELLAVIFNSVEDSSNSLKAGVFRIPNSEFPSIPIAENSGCVETVSLFDTHKIGKNVRSLEWHPTNGSEAVMAVDANLIIWSMATSSPT</sequence>
<reference evidence="3" key="1">
    <citation type="submission" date="2023-07" db="EMBL/GenBank/DDBJ databases">
        <title>Chromosome-level genome assembly of Artemia franciscana.</title>
        <authorList>
            <person name="Jo E."/>
        </authorList>
    </citation>
    <scope>NUCLEOTIDE SEQUENCE</scope>
    <source>
        <tissue evidence="3">Whole body</tissue>
    </source>
</reference>
<dbReference type="Pfam" id="PF07690">
    <property type="entry name" value="MFS_1"/>
    <property type="match status" value="1"/>
</dbReference>
<comment type="caution">
    <text evidence="3">The sequence shown here is derived from an EMBL/GenBank/DDBJ whole genome shotgun (WGS) entry which is preliminary data.</text>
</comment>
<evidence type="ECO:0000256" key="1">
    <source>
        <dbReference type="SAM" id="MobiDB-lite"/>
    </source>
</evidence>
<keyword evidence="2" id="KW-0812">Transmembrane</keyword>
<evidence type="ECO:0000313" key="3">
    <source>
        <dbReference type="EMBL" id="KAK2704604.1"/>
    </source>
</evidence>
<feature type="region of interest" description="Disordered" evidence="1">
    <location>
        <begin position="1"/>
        <end position="46"/>
    </location>
</feature>
<dbReference type="Proteomes" id="UP001187531">
    <property type="component" value="Unassembled WGS sequence"/>
</dbReference>
<feature type="transmembrane region" description="Helical" evidence="2">
    <location>
        <begin position="130"/>
        <end position="152"/>
    </location>
</feature>
<dbReference type="SUPFAM" id="SSF103473">
    <property type="entry name" value="MFS general substrate transporter"/>
    <property type="match status" value="1"/>
</dbReference>
<protein>
    <submittedName>
        <fullName evidence="3">Uncharacterized protein</fullName>
    </submittedName>
</protein>
<dbReference type="EMBL" id="JAVRJZ010000021">
    <property type="protein sequence ID" value="KAK2704604.1"/>
    <property type="molecule type" value="Genomic_DNA"/>
</dbReference>
<feature type="non-terminal residue" evidence="3">
    <location>
        <position position="1"/>
    </location>
</feature>
<dbReference type="InterPro" id="IPR011701">
    <property type="entry name" value="MFS"/>
</dbReference>
<feature type="transmembrane region" description="Helical" evidence="2">
    <location>
        <begin position="257"/>
        <end position="275"/>
    </location>
</feature>
<feature type="transmembrane region" description="Helical" evidence="2">
    <location>
        <begin position="287"/>
        <end position="306"/>
    </location>
</feature>
<feature type="transmembrane region" description="Helical" evidence="2">
    <location>
        <begin position="196"/>
        <end position="217"/>
    </location>
</feature>
<feature type="non-terminal residue" evidence="3">
    <location>
        <position position="472"/>
    </location>
</feature>
<dbReference type="FunFam" id="1.20.1250.20:FF:000505">
    <property type="entry name" value="Predicted protein"/>
    <property type="match status" value="1"/>
</dbReference>
<feature type="transmembrane region" description="Helical" evidence="2">
    <location>
        <begin position="223"/>
        <end position="245"/>
    </location>
</feature>
<dbReference type="PANTHER" id="PTHR11360">
    <property type="entry name" value="MONOCARBOXYLATE TRANSPORTER"/>
    <property type="match status" value="1"/>
</dbReference>
<keyword evidence="2" id="KW-1133">Transmembrane helix</keyword>
<feature type="transmembrane region" description="Helical" evidence="2">
    <location>
        <begin position="164"/>
        <end position="184"/>
    </location>
</feature>
<dbReference type="PANTHER" id="PTHR11360:SF284">
    <property type="entry name" value="EG:103B4.3 PROTEIN-RELATED"/>
    <property type="match status" value="1"/>
</dbReference>
<evidence type="ECO:0000313" key="4">
    <source>
        <dbReference type="Proteomes" id="UP001187531"/>
    </source>
</evidence>
<evidence type="ECO:0000256" key="2">
    <source>
        <dbReference type="SAM" id="Phobius"/>
    </source>
</evidence>
<keyword evidence="2" id="KW-0472">Membrane</keyword>
<accession>A0AA88HCN8</accession>
<dbReference type="InterPro" id="IPR050327">
    <property type="entry name" value="Proton-linked_MCT"/>
</dbReference>